<sequence>MPCQVLIVSRILQVCVCLLVIFSSLIHEACSNPRTQHCHVLYNQLTSHFVYYIDQKVSICCMLYISKVNVPLKSTPDKSDFLLESWDRYNRYLGYVSRLFSYIDRFYVPLVSESTIREFGLGLFCREVCVYIDIIWHAGC</sequence>
<evidence type="ECO:0000313" key="4">
    <source>
        <dbReference type="EMBL" id="KAK2196542.1"/>
    </source>
</evidence>
<keyword evidence="2" id="KW-0732">Signal</keyword>
<dbReference type="InterPro" id="IPR016159">
    <property type="entry name" value="Cullin_repeat-like_dom_sf"/>
</dbReference>
<feature type="domain" description="Cullin N-terminal" evidence="3">
    <location>
        <begin position="26"/>
        <end position="129"/>
    </location>
</feature>
<feature type="signal peptide" evidence="2">
    <location>
        <begin position="1"/>
        <end position="31"/>
    </location>
</feature>
<feature type="chain" id="PRO_5042133582" evidence="2">
    <location>
        <begin position="32"/>
        <end position="140"/>
    </location>
</feature>
<evidence type="ECO:0000256" key="1">
    <source>
        <dbReference type="ARBA" id="ARBA00006019"/>
    </source>
</evidence>
<dbReference type="AlphaFoldDB" id="A0AAD9UP59"/>
<protein>
    <submittedName>
        <fullName evidence="4">Cullin repeat-like-containing domain superfamily</fullName>
    </submittedName>
</protein>
<evidence type="ECO:0000259" key="3">
    <source>
        <dbReference type="Pfam" id="PF00888"/>
    </source>
</evidence>
<evidence type="ECO:0000313" key="5">
    <source>
        <dbReference type="Proteomes" id="UP001214638"/>
    </source>
</evidence>
<keyword evidence="5" id="KW-1185">Reference proteome</keyword>
<organism evidence="4 5">
    <name type="scientific">Babesia duncani</name>
    <dbReference type="NCBI Taxonomy" id="323732"/>
    <lineage>
        <taxon>Eukaryota</taxon>
        <taxon>Sar</taxon>
        <taxon>Alveolata</taxon>
        <taxon>Apicomplexa</taxon>
        <taxon>Aconoidasida</taxon>
        <taxon>Piroplasmida</taxon>
        <taxon>Babesiidae</taxon>
        <taxon>Babesia</taxon>
    </lineage>
</organism>
<accession>A0AAD9UP59</accession>
<dbReference type="GeneID" id="94336087"/>
<dbReference type="SUPFAM" id="SSF74788">
    <property type="entry name" value="Cullin repeat-like"/>
    <property type="match status" value="1"/>
</dbReference>
<comment type="similarity">
    <text evidence="1">Belongs to the cullin family.</text>
</comment>
<dbReference type="RefSeq" id="XP_067803384.1">
    <property type="nucleotide sequence ID" value="XM_067946820.1"/>
</dbReference>
<name>A0AAD9UP59_9APIC</name>
<dbReference type="EMBL" id="JALLKP010000002">
    <property type="protein sequence ID" value="KAK2196542.1"/>
    <property type="molecule type" value="Genomic_DNA"/>
</dbReference>
<gene>
    <name evidence="4" type="ORF">BdWA1_001789</name>
</gene>
<dbReference type="Gene3D" id="1.20.1310.10">
    <property type="entry name" value="Cullin Repeats"/>
    <property type="match status" value="1"/>
</dbReference>
<evidence type="ECO:0000256" key="2">
    <source>
        <dbReference type="SAM" id="SignalP"/>
    </source>
</evidence>
<dbReference type="Pfam" id="PF00888">
    <property type="entry name" value="Cullin"/>
    <property type="match status" value="1"/>
</dbReference>
<dbReference type="Proteomes" id="UP001214638">
    <property type="component" value="Unassembled WGS sequence"/>
</dbReference>
<proteinExistence type="inferred from homology"/>
<reference evidence="4" key="1">
    <citation type="journal article" date="2023" name="Nat. Microbiol.">
        <title>Babesia duncani multi-omics identifies virulence factors and drug targets.</title>
        <authorList>
            <person name="Singh P."/>
            <person name="Lonardi S."/>
            <person name="Liang Q."/>
            <person name="Vydyam P."/>
            <person name="Khabirova E."/>
            <person name="Fang T."/>
            <person name="Gihaz S."/>
            <person name="Thekkiniath J."/>
            <person name="Munshi M."/>
            <person name="Abel S."/>
            <person name="Ciampossin L."/>
            <person name="Batugedara G."/>
            <person name="Gupta M."/>
            <person name="Lu X.M."/>
            <person name="Lenz T."/>
            <person name="Chakravarty S."/>
            <person name="Cornillot E."/>
            <person name="Hu Y."/>
            <person name="Ma W."/>
            <person name="Gonzalez L.M."/>
            <person name="Sanchez S."/>
            <person name="Estrada K."/>
            <person name="Sanchez-Flores A."/>
            <person name="Montero E."/>
            <person name="Harb O.S."/>
            <person name="Le Roch K.G."/>
            <person name="Mamoun C.B."/>
        </authorList>
    </citation>
    <scope>NUCLEOTIDE SEQUENCE</scope>
    <source>
        <strain evidence="4">WA1</strain>
    </source>
</reference>
<dbReference type="InterPro" id="IPR001373">
    <property type="entry name" value="Cullin_N"/>
</dbReference>
<comment type="caution">
    <text evidence="4">The sequence shown here is derived from an EMBL/GenBank/DDBJ whole genome shotgun (WGS) entry which is preliminary data.</text>
</comment>
<dbReference type="KEGG" id="bdw:94336087"/>